<proteinExistence type="predicted"/>
<protein>
    <submittedName>
        <fullName evidence="2">Uncharacterized protein</fullName>
    </submittedName>
</protein>
<comment type="caution">
    <text evidence="2">The sequence shown here is derived from an EMBL/GenBank/DDBJ whole genome shotgun (WGS) entry which is preliminary data.</text>
</comment>
<evidence type="ECO:0000313" key="3">
    <source>
        <dbReference type="Proteomes" id="UP000022082"/>
    </source>
</evidence>
<sequence length="42" mass="4643">MLADAARVEQEPEQTDGNKDGGKPPVQLKTKDDIKNYLKGIM</sequence>
<dbReference type="PATRIC" id="fig|1339327.3.peg.4951"/>
<feature type="compositionally biased region" description="Basic and acidic residues" evidence="1">
    <location>
        <begin position="1"/>
        <end position="22"/>
    </location>
</feature>
<organism evidence="2 3">
    <name type="scientific">Bacteroides fragilis str. S36L11</name>
    <dbReference type="NCBI Taxonomy" id="1339327"/>
    <lineage>
        <taxon>Bacteria</taxon>
        <taxon>Pseudomonadati</taxon>
        <taxon>Bacteroidota</taxon>
        <taxon>Bacteroidia</taxon>
        <taxon>Bacteroidales</taxon>
        <taxon>Bacteroidaceae</taxon>
        <taxon>Bacteroides</taxon>
    </lineage>
</organism>
<dbReference type="AlphaFoldDB" id="A0A015Y304"/>
<dbReference type="EMBL" id="JGDJ01000288">
    <property type="protein sequence ID" value="EXZ26327.1"/>
    <property type="molecule type" value="Genomic_DNA"/>
</dbReference>
<dbReference type="Proteomes" id="UP000022082">
    <property type="component" value="Unassembled WGS sequence"/>
</dbReference>
<gene>
    <name evidence="2" type="ORF">M136_4464</name>
</gene>
<feature type="region of interest" description="Disordered" evidence="1">
    <location>
        <begin position="1"/>
        <end position="33"/>
    </location>
</feature>
<reference evidence="2 3" key="1">
    <citation type="submission" date="2014-02" db="EMBL/GenBank/DDBJ databases">
        <authorList>
            <person name="Sears C."/>
            <person name="Carroll K."/>
            <person name="Sack B.R."/>
            <person name="Qadri F."/>
            <person name="Myers L.L."/>
            <person name="Chung G.-T."/>
            <person name="Escheverria P."/>
            <person name="Fraser C.M."/>
            <person name="Sadzewicz L."/>
            <person name="Shefchek K.A."/>
            <person name="Tallon L."/>
            <person name="Das S.P."/>
            <person name="Daugherty S."/>
            <person name="Mongodin E.F."/>
        </authorList>
    </citation>
    <scope>NUCLEOTIDE SEQUENCE [LARGE SCALE GENOMIC DNA]</scope>
    <source>
        <strain evidence="2 3">S36L11</strain>
    </source>
</reference>
<dbReference type="RefSeq" id="WP_005655406.1">
    <property type="nucleotide sequence ID" value="NZ_JGDJ01000288.1"/>
</dbReference>
<dbReference type="GeneID" id="82189565"/>
<accession>A0A015Y304</accession>
<evidence type="ECO:0000313" key="2">
    <source>
        <dbReference type="EMBL" id="EXZ26327.1"/>
    </source>
</evidence>
<evidence type="ECO:0000256" key="1">
    <source>
        <dbReference type="SAM" id="MobiDB-lite"/>
    </source>
</evidence>
<name>A0A015Y304_BACFG</name>